<name>A0ACC3AQK2_9EURO</name>
<accession>A0ACC3AQK2</accession>
<protein>
    <submittedName>
        <fullName evidence="1">Swr complex subunit</fullName>
    </submittedName>
</protein>
<evidence type="ECO:0000313" key="2">
    <source>
        <dbReference type="Proteomes" id="UP001177260"/>
    </source>
</evidence>
<comment type="caution">
    <text evidence="1">The sequence shown here is derived from an EMBL/GenBank/DDBJ whole genome shotgun (WGS) entry which is preliminary data.</text>
</comment>
<keyword evidence="2" id="KW-1185">Reference proteome</keyword>
<reference evidence="1 2" key="1">
    <citation type="journal article" date="2023" name="ACS Omega">
        <title>Identification of the Neoaspergillic Acid Biosynthesis Gene Cluster by Establishing an In Vitro CRISPR-Ribonucleoprotein Genetic System in Aspergillus melleus.</title>
        <authorList>
            <person name="Yuan B."/>
            <person name="Grau M.F."/>
            <person name="Murata R.M."/>
            <person name="Torok T."/>
            <person name="Venkateswaran K."/>
            <person name="Stajich J.E."/>
            <person name="Wang C.C.C."/>
        </authorList>
    </citation>
    <scope>NUCLEOTIDE SEQUENCE [LARGE SCALE GENOMIC DNA]</scope>
    <source>
        <strain evidence="1 2">IMV 1140</strain>
    </source>
</reference>
<gene>
    <name evidence="1" type="primary">SWC5</name>
    <name evidence="1" type="ORF">N8T08_000844</name>
</gene>
<proteinExistence type="predicted"/>
<dbReference type="EMBL" id="JAOPJF010000109">
    <property type="protein sequence ID" value="KAK1139392.1"/>
    <property type="molecule type" value="Genomic_DNA"/>
</dbReference>
<sequence length="378" mass="41398">MSADPATVPDLDLEDEQYDSEEDEDFDAAAAGPDDDEGLSSSDSDDDEAKTDEPATKKRKKGTRPDADDEELGSGDEATIRNAKAKKLKSKGKKQKNSRGGGGGAQDEDDDNDDMDFDDDEEGGPGGFVRTRAMKMRTQEEERKPLAKIDGATVDVDALWAKMNAPDTESATQPPENETQETTPQATDGDTNDTSTQAPHTEEPPTAQPKSKYAEEMVKIKRTYKFAGEMITEEKLVPKDSAEAKIYLASGNDAETVPVSDPDAERENAKAALNLRRPLRRLSRFDPNPTGSIKKSWEKQPAVTAQAAGTEENARGPKINTVEKSRLDWAAYVDQAGIKDELTVHSKAKEGFLGRMDFLDRVGANREEEMRNARLKGR</sequence>
<dbReference type="Proteomes" id="UP001177260">
    <property type="component" value="Unassembled WGS sequence"/>
</dbReference>
<evidence type="ECO:0000313" key="1">
    <source>
        <dbReference type="EMBL" id="KAK1139392.1"/>
    </source>
</evidence>
<organism evidence="1 2">
    <name type="scientific">Aspergillus melleus</name>
    <dbReference type="NCBI Taxonomy" id="138277"/>
    <lineage>
        <taxon>Eukaryota</taxon>
        <taxon>Fungi</taxon>
        <taxon>Dikarya</taxon>
        <taxon>Ascomycota</taxon>
        <taxon>Pezizomycotina</taxon>
        <taxon>Eurotiomycetes</taxon>
        <taxon>Eurotiomycetidae</taxon>
        <taxon>Eurotiales</taxon>
        <taxon>Aspergillaceae</taxon>
        <taxon>Aspergillus</taxon>
        <taxon>Aspergillus subgen. Circumdati</taxon>
    </lineage>
</organism>